<dbReference type="GO" id="GO:0005634">
    <property type="term" value="C:nucleus"/>
    <property type="evidence" value="ECO:0007669"/>
    <property type="project" value="TreeGrafter"/>
</dbReference>
<feature type="domain" description="LITAF" evidence="9">
    <location>
        <begin position="63"/>
        <end position="145"/>
    </location>
</feature>
<dbReference type="InterPro" id="IPR037519">
    <property type="entry name" value="LITAF_fam"/>
</dbReference>
<dbReference type="OMA" id="CWCVILA"/>
<evidence type="ECO:0000256" key="5">
    <source>
        <dbReference type="ARBA" id="ARBA00022723"/>
    </source>
</evidence>
<evidence type="ECO:0000259" key="9">
    <source>
        <dbReference type="PROSITE" id="PS51837"/>
    </source>
</evidence>
<keyword evidence="7 8" id="KW-0472">Membrane</keyword>
<dbReference type="PROSITE" id="PS51837">
    <property type="entry name" value="LITAF"/>
    <property type="match status" value="1"/>
</dbReference>
<dbReference type="Pfam" id="PF10601">
    <property type="entry name" value="zf-LITAF-like"/>
    <property type="match status" value="1"/>
</dbReference>
<keyword evidence="5" id="KW-0479">Metal-binding</keyword>
<comment type="similarity">
    <text evidence="4">Belongs to the CDIP1/LITAF family.</text>
</comment>
<evidence type="ECO:0000256" key="4">
    <source>
        <dbReference type="ARBA" id="ARBA00005975"/>
    </source>
</evidence>
<organism evidence="10 11">
    <name type="scientific">Mola mola</name>
    <name type="common">Ocean sunfish</name>
    <name type="synonym">Tetraodon mola</name>
    <dbReference type="NCBI Taxonomy" id="94237"/>
    <lineage>
        <taxon>Eukaryota</taxon>
        <taxon>Metazoa</taxon>
        <taxon>Chordata</taxon>
        <taxon>Craniata</taxon>
        <taxon>Vertebrata</taxon>
        <taxon>Euteleostomi</taxon>
        <taxon>Actinopterygii</taxon>
        <taxon>Neopterygii</taxon>
        <taxon>Teleostei</taxon>
        <taxon>Neoteleostei</taxon>
        <taxon>Acanthomorphata</taxon>
        <taxon>Eupercaria</taxon>
        <taxon>Tetraodontiformes</taxon>
        <taxon>Molidae</taxon>
        <taxon>Mola</taxon>
    </lineage>
</organism>
<keyword evidence="11" id="KW-1185">Reference proteome</keyword>
<keyword evidence="6" id="KW-0862">Zinc</keyword>
<dbReference type="GO" id="GO:0098574">
    <property type="term" value="C:cytoplasmic side of lysosomal membrane"/>
    <property type="evidence" value="ECO:0007669"/>
    <property type="project" value="TreeGrafter"/>
</dbReference>
<protein>
    <recommendedName>
        <fullName evidence="9">LITAF domain-containing protein</fullName>
    </recommendedName>
</protein>
<feature type="transmembrane region" description="Helical" evidence="8">
    <location>
        <begin position="100"/>
        <end position="121"/>
    </location>
</feature>
<accession>A0A3Q3W8G3</accession>
<evidence type="ECO:0000313" key="11">
    <source>
        <dbReference type="Proteomes" id="UP000261620"/>
    </source>
</evidence>
<keyword evidence="8" id="KW-1133">Transmembrane helix</keyword>
<proteinExistence type="inferred from homology"/>
<dbReference type="InterPro" id="IPR006629">
    <property type="entry name" value="LITAF"/>
</dbReference>
<dbReference type="PANTHER" id="PTHR23292">
    <property type="entry name" value="LIPOPOLYSACCHARIDE-INDUCED TUMOR NECROSIS FACTOR-ALPHA FACTOR"/>
    <property type="match status" value="1"/>
</dbReference>
<evidence type="ECO:0000256" key="1">
    <source>
        <dbReference type="ARBA" id="ARBA00004125"/>
    </source>
</evidence>
<evidence type="ECO:0000256" key="8">
    <source>
        <dbReference type="SAM" id="Phobius"/>
    </source>
</evidence>
<dbReference type="AlphaFoldDB" id="A0A3Q3W8G3"/>
<evidence type="ECO:0000256" key="7">
    <source>
        <dbReference type="ARBA" id="ARBA00023136"/>
    </source>
</evidence>
<evidence type="ECO:0000256" key="6">
    <source>
        <dbReference type="ARBA" id="ARBA00022833"/>
    </source>
</evidence>
<dbReference type="SMART" id="SM00714">
    <property type="entry name" value="LITAF"/>
    <property type="match status" value="1"/>
</dbReference>
<dbReference type="Proteomes" id="UP000261620">
    <property type="component" value="Unplaced"/>
</dbReference>
<dbReference type="PANTHER" id="PTHR23292:SF46">
    <property type="entry name" value="LIPOPOLYSACCHARIDE-INDUCED TUMOR NECROSIS FACTOR-ALPHA FACTOR HOMOLOG"/>
    <property type="match status" value="1"/>
</dbReference>
<reference evidence="10" key="1">
    <citation type="submission" date="2025-08" db="UniProtKB">
        <authorList>
            <consortium name="Ensembl"/>
        </authorList>
    </citation>
    <scope>IDENTIFICATION</scope>
</reference>
<evidence type="ECO:0000256" key="2">
    <source>
        <dbReference type="ARBA" id="ARBA00004414"/>
    </source>
</evidence>
<dbReference type="GO" id="GO:0008270">
    <property type="term" value="F:zinc ion binding"/>
    <property type="evidence" value="ECO:0007669"/>
    <property type="project" value="TreeGrafter"/>
</dbReference>
<dbReference type="Ensembl" id="ENSMMOT00000004987.1">
    <property type="protein sequence ID" value="ENSMMOP00000004899.1"/>
    <property type="gene ID" value="ENSMMOG00000003910.1"/>
</dbReference>
<comment type="subcellular location">
    <subcellularLocation>
        <location evidence="1">Endosome membrane</location>
        <topology evidence="1">Peripheral membrane protein</topology>
        <orientation evidence="1">Cytoplasmic side</orientation>
    </subcellularLocation>
    <subcellularLocation>
        <location evidence="2">Late endosome membrane</location>
    </subcellularLocation>
    <subcellularLocation>
        <location evidence="3">Lysosome membrane</location>
        <topology evidence="3">Peripheral membrane protein</topology>
        <orientation evidence="3">Cytoplasmic side</orientation>
    </subcellularLocation>
</comment>
<name>A0A3Q3W8G3_MOLML</name>
<sequence>MDPPSYEEANVLPAAVHPEALNIPPPPSYENSIHSPTTPPPTYGEAVGVAPTQTQTQQVIVTQPQPVPVALPYLTDFPALTCCPHCNQTVTTKVTFKPGAAAWGLCLIVMLLCCGCCLIPFMMPSLREAHHSCPQCKTHLHIYKRQGNVN</sequence>
<evidence type="ECO:0000313" key="10">
    <source>
        <dbReference type="Ensembl" id="ENSMMOP00000004899.1"/>
    </source>
</evidence>
<reference evidence="10" key="2">
    <citation type="submission" date="2025-09" db="UniProtKB">
        <authorList>
            <consortium name="Ensembl"/>
        </authorList>
    </citation>
    <scope>IDENTIFICATION</scope>
</reference>
<evidence type="ECO:0000256" key="3">
    <source>
        <dbReference type="ARBA" id="ARBA00004630"/>
    </source>
</evidence>
<keyword evidence="8" id="KW-0812">Transmembrane</keyword>
<dbReference type="GO" id="GO:0098560">
    <property type="term" value="C:cytoplasmic side of late endosome membrane"/>
    <property type="evidence" value="ECO:0007669"/>
    <property type="project" value="TreeGrafter"/>
</dbReference>
<dbReference type="STRING" id="94237.ENSMMOP00000004899"/>